<evidence type="ECO:0000313" key="12">
    <source>
        <dbReference type="Proteomes" id="UP001597532"/>
    </source>
</evidence>
<dbReference type="Pfam" id="PF13424">
    <property type="entry name" value="TPR_12"/>
    <property type="match status" value="1"/>
</dbReference>
<dbReference type="Gene3D" id="1.25.40.10">
    <property type="entry name" value="Tetratricopeptide repeat domain"/>
    <property type="match status" value="2"/>
</dbReference>
<dbReference type="CDD" id="cd00075">
    <property type="entry name" value="HATPase"/>
    <property type="match status" value="1"/>
</dbReference>
<feature type="coiled-coil region" evidence="8">
    <location>
        <begin position="421"/>
        <end position="455"/>
    </location>
</feature>
<dbReference type="PROSITE" id="PS50109">
    <property type="entry name" value="HIS_KIN"/>
    <property type="match status" value="1"/>
</dbReference>
<organism evidence="11 12">
    <name type="scientific">Arenibacter antarcticus</name>
    <dbReference type="NCBI Taxonomy" id="2040469"/>
    <lineage>
        <taxon>Bacteria</taxon>
        <taxon>Pseudomonadati</taxon>
        <taxon>Bacteroidota</taxon>
        <taxon>Flavobacteriia</taxon>
        <taxon>Flavobacteriales</taxon>
        <taxon>Flavobacteriaceae</taxon>
        <taxon>Arenibacter</taxon>
    </lineage>
</organism>
<keyword evidence="8" id="KW-0175">Coiled coil</keyword>
<feature type="transmembrane region" description="Helical" evidence="9">
    <location>
        <begin position="403"/>
        <end position="422"/>
    </location>
</feature>
<dbReference type="Proteomes" id="UP001597532">
    <property type="component" value="Unassembled WGS sequence"/>
</dbReference>
<feature type="domain" description="Histidine kinase" evidence="10">
    <location>
        <begin position="462"/>
        <end position="678"/>
    </location>
</feature>
<keyword evidence="9" id="KW-0472">Membrane</keyword>
<dbReference type="SMART" id="SM00388">
    <property type="entry name" value="HisKA"/>
    <property type="match status" value="1"/>
</dbReference>
<gene>
    <name evidence="11" type="ORF">ACFS1K_07845</name>
</gene>
<dbReference type="SMART" id="SM00028">
    <property type="entry name" value="TPR"/>
    <property type="match status" value="6"/>
</dbReference>
<dbReference type="PANTHER" id="PTHR43711">
    <property type="entry name" value="TWO-COMPONENT HISTIDINE KINASE"/>
    <property type="match status" value="1"/>
</dbReference>
<evidence type="ECO:0000256" key="1">
    <source>
        <dbReference type="ARBA" id="ARBA00000085"/>
    </source>
</evidence>
<dbReference type="InterPro" id="IPR004358">
    <property type="entry name" value="Sig_transdc_His_kin-like_C"/>
</dbReference>
<dbReference type="InterPro" id="IPR019734">
    <property type="entry name" value="TPR_rpt"/>
</dbReference>
<reference evidence="12" key="1">
    <citation type="journal article" date="2019" name="Int. J. Syst. Evol. Microbiol.">
        <title>The Global Catalogue of Microorganisms (GCM) 10K type strain sequencing project: providing services to taxonomists for standard genome sequencing and annotation.</title>
        <authorList>
            <consortium name="The Broad Institute Genomics Platform"/>
            <consortium name="The Broad Institute Genome Sequencing Center for Infectious Disease"/>
            <person name="Wu L."/>
            <person name="Ma J."/>
        </authorList>
    </citation>
    <scope>NUCLEOTIDE SEQUENCE [LARGE SCALE GENOMIC DNA]</scope>
    <source>
        <strain evidence="12">KCTC 52924</strain>
    </source>
</reference>
<dbReference type="PRINTS" id="PR00344">
    <property type="entry name" value="BCTRLSENSOR"/>
</dbReference>
<dbReference type="Gene3D" id="1.10.287.130">
    <property type="match status" value="1"/>
</dbReference>
<name>A0ABW5VHK8_9FLAO</name>
<keyword evidence="3" id="KW-0597">Phosphoprotein</keyword>
<dbReference type="RefSeq" id="WP_251807903.1">
    <property type="nucleotide sequence ID" value="NZ_CP166679.1"/>
</dbReference>
<dbReference type="InterPro" id="IPR036890">
    <property type="entry name" value="HATPase_C_sf"/>
</dbReference>
<keyword evidence="7" id="KW-0802">TPR repeat</keyword>
<evidence type="ECO:0000256" key="7">
    <source>
        <dbReference type="PROSITE-ProRule" id="PRU00339"/>
    </source>
</evidence>
<dbReference type="PANTHER" id="PTHR43711:SF31">
    <property type="entry name" value="HISTIDINE KINASE"/>
    <property type="match status" value="1"/>
</dbReference>
<accession>A0ABW5VHK8</accession>
<protein>
    <recommendedName>
        <fullName evidence="2">histidine kinase</fullName>
        <ecNumber evidence="2">2.7.13.3</ecNumber>
    </recommendedName>
</protein>
<feature type="coiled-coil region" evidence="8">
    <location>
        <begin position="70"/>
        <end position="97"/>
    </location>
</feature>
<dbReference type="Pfam" id="PF02518">
    <property type="entry name" value="HATPase_c"/>
    <property type="match status" value="1"/>
</dbReference>
<evidence type="ECO:0000256" key="4">
    <source>
        <dbReference type="ARBA" id="ARBA00022679"/>
    </source>
</evidence>
<dbReference type="InterPro" id="IPR005467">
    <property type="entry name" value="His_kinase_dom"/>
</dbReference>
<evidence type="ECO:0000256" key="2">
    <source>
        <dbReference type="ARBA" id="ARBA00012438"/>
    </source>
</evidence>
<dbReference type="Gene3D" id="3.30.565.10">
    <property type="entry name" value="Histidine kinase-like ATPase, C-terminal domain"/>
    <property type="match status" value="1"/>
</dbReference>
<evidence type="ECO:0000256" key="9">
    <source>
        <dbReference type="SAM" id="Phobius"/>
    </source>
</evidence>
<dbReference type="InterPro" id="IPR036097">
    <property type="entry name" value="HisK_dim/P_sf"/>
</dbReference>
<keyword evidence="5" id="KW-0418">Kinase</keyword>
<comment type="caution">
    <text evidence="11">The sequence shown here is derived from an EMBL/GenBank/DDBJ whole genome shotgun (WGS) entry which is preliminary data.</text>
</comment>
<sequence length="685" mass="78272">MWWDLRYYIVIIFFLFLGLSTFAQEKSVPFLVNEIKEIRKGTKIVTDENSYIQLLNDLAAKLRFINSDSLLLLSKEAQLLSEKLNNREEESEALKNLGDYYSDQGEHINAIELYHQSLVLAKTLQNTDLILRTANNLASEHVYVGNYSLALKGYLENIELAQTHGNKSMEAILNENIANIYVSQKDYKQAIYFYEKVEEINDNIGDDLSSAQTMSNLAITYTEMHDFKSALTNVNKSIDIFKNNELWDWLAHSYMVKGKIYLMKKNHSLALYWYDESKLLHEHLQDERGIIELYNGMAEANFALKNDSVALEYALKSFGIASKIKSMDGMKFGSQTLYKIYKQEEDHAMALKYHEIFQKISDTLFKDENRNSLTLLKTEIDHKNQQEALIVENKKALAKQQNYIYISLLVITIMAIVGFFVARAEKIQKKLNLDLKKQKKDLEQNKLELQLSNETKNKLFSIIAHDLRGPIGALETVLKMLNRGDMDSSEFMAFVPKLKNDVNNISFTLNNLLSWGRSQLNVSTTIPSNVVLSNLVQANINLLNELISSKKIKVENLVSDDTCIKADENQLDIVLRNLLSNAIKFTPYNGSITFGAKEKDGYIEVYIKDTGQGIPPNIQKKILQENTNYSTYGTNNEKGTGLGLPLCKEMVKNNGGRLWVQSKINKGSTFYFTVPKGKRQRKKSA</sequence>
<dbReference type="SUPFAM" id="SSF48452">
    <property type="entry name" value="TPR-like"/>
    <property type="match status" value="2"/>
</dbReference>
<dbReference type="PROSITE" id="PS50005">
    <property type="entry name" value="TPR"/>
    <property type="match status" value="3"/>
</dbReference>
<dbReference type="InterPro" id="IPR050736">
    <property type="entry name" value="Sensor_HK_Regulatory"/>
</dbReference>
<keyword evidence="9" id="KW-0812">Transmembrane</keyword>
<keyword evidence="12" id="KW-1185">Reference proteome</keyword>
<evidence type="ECO:0000256" key="5">
    <source>
        <dbReference type="ARBA" id="ARBA00022777"/>
    </source>
</evidence>
<dbReference type="EC" id="2.7.13.3" evidence="2"/>
<evidence type="ECO:0000256" key="3">
    <source>
        <dbReference type="ARBA" id="ARBA00022553"/>
    </source>
</evidence>
<dbReference type="CDD" id="cd00082">
    <property type="entry name" value="HisKA"/>
    <property type="match status" value="1"/>
</dbReference>
<dbReference type="SMART" id="SM00387">
    <property type="entry name" value="HATPase_c"/>
    <property type="match status" value="1"/>
</dbReference>
<comment type="catalytic activity">
    <reaction evidence="1">
        <text>ATP + protein L-histidine = ADP + protein N-phospho-L-histidine.</text>
        <dbReference type="EC" id="2.7.13.3"/>
    </reaction>
</comment>
<evidence type="ECO:0000256" key="8">
    <source>
        <dbReference type="SAM" id="Coils"/>
    </source>
</evidence>
<dbReference type="EMBL" id="JBHUOK010000029">
    <property type="protein sequence ID" value="MFD2789668.1"/>
    <property type="molecule type" value="Genomic_DNA"/>
</dbReference>
<dbReference type="InterPro" id="IPR003594">
    <property type="entry name" value="HATPase_dom"/>
</dbReference>
<dbReference type="InterPro" id="IPR011990">
    <property type="entry name" value="TPR-like_helical_dom_sf"/>
</dbReference>
<evidence type="ECO:0000313" key="11">
    <source>
        <dbReference type="EMBL" id="MFD2789668.1"/>
    </source>
</evidence>
<dbReference type="SUPFAM" id="SSF47384">
    <property type="entry name" value="Homodimeric domain of signal transducing histidine kinase"/>
    <property type="match status" value="1"/>
</dbReference>
<dbReference type="InterPro" id="IPR003661">
    <property type="entry name" value="HisK_dim/P_dom"/>
</dbReference>
<dbReference type="Pfam" id="PF13176">
    <property type="entry name" value="TPR_7"/>
    <property type="match status" value="1"/>
</dbReference>
<feature type="repeat" description="TPR" evidence="7">
    <location>
        <begin position="211"/>
        <end position="244"/>
    </location>
</feature>
<keyword evidence="6" id="KW-0902">Two-component regulatory system</keyword>
<keyword evidence="9" id="KW-1133">Transmembrane helix</keyword>
<dbReference type="SUPFAM" id="SSF55874">
    <property type="entry name" value="ATPase domain of HSP90 chaperone/DNA topoisomerase II/histidine kinase"/>
    <property type="match status" value="1"/>
</dbReference>
<feature type="repeat" description="TPR" evidence="7">
    <location>
        <begin position="91"/>
        <end position="124"/>
    </location>
</feature>
<proteinExistence type="predicted"/>
<evidence type="ECO:0000259" key="10">
    <source>
        <dbReference type="PROSITE" id="PS50109"/>
    </source>
</evidence>
<feature type="repeat" description="TPR" evidence="7">
    <location>
        <begin position="171"/>
        <end position="204"/>
    </location>
</feature>
<keyword evidence="4" id="KW-0808">Transferase</keyword>
<evidence type="ECO:0000256" key="6">
    <source>
        <dbReference type="ARBA" id="ARBA00023012"/>
    </source>
</evidence>